<feature type="transmembrane region" description="Helical" evidence="6">
    <location>
        <begin position="290"/>
        <end position="311"/>
    </location>
</feature>
<feature type="transmembrane region" description="Helical" evidence="6">
    <location>
        <begin position="465"/>
        <end position="484"/>
    </location>
</feature>
<dbReference type="InterPro" id="IPR003918">
    <property type="entry name" value="NADH_UbQ_OxRdtase"/>
</dbReference>
<feature type="transmembrane region" description="Helical" evidence="6">
    <location>
        <begin position="346"/>
        <end position="367"/>
    </location>
</feature>
<dbReference type="NCBIfam" id="TIGR01972">
    <property type="entry name" value="NDH_I_M"/>
    <property type="match status" value="1"/>
</dbReference>
<gene>
    <name evidence="8" type="ORF">METZ01_LOCUS27814</name>
</gene>
<dbReference type="PANTHER" id="PTHR43507:SF1">
    <property type="entry name" value="NADH-UBIQUINONE OXIDOREDUCTASE CHAIN 4"/>
    <property type="match status" value="1"/>
</dbReference>
<feature type="transmembrane region" description="Helical" evidence="6">
    <location>
        <begin position="46"/>
        <end position="65"/>
    </location>
</feature>
<dbReference type="InterPro" id="IPR010227">
    <property type="entry name" value="NADH_Q_OxRdtase_chainM/4"/>
</dbReference>
<comment type="similarity">
    <text evidence="2">Belongs to the complex I subunit 4 family.</text>
</comment>
<evidence type="ECO:0000256" key="1">
    <source>
        <dbReference type="ARBA" id="ARBA00004141"/>
    </source>
</evidence>
<feature type="domain" description="NADH:quinone oxidoreductase/Mrp antiporter transmembrane" evidence="7">
    <location>
        <begin position="142"/>
        <end position="434"/>
    </location>
</feature>
<dbReference type="EMBL" id="UINC01001228">
    <property type="protein sequence ID" value="SUZ74960.1"/>
    <property type="molecule type" value="Genomic_DNA"/>
</dbReference>
<sequence>VALYENLLMSNTANFPLLSLILFTPLAGAVLLLFVKKDSEDTIRWIANAVAALGFLVSLPLWFWLDQATPDWQFVERHDWIPSIGAQYHLGVDGFSALLILLATLMGFIAILSSWTAITTRVKEYYIFLLVLQSGMIGAFVSLDFLLFFLFWEVMLVPMYFLIGIWGSANRLYSAIKFFLFTLVGSVVMLLGILAVYFYHHEVTGVYSFDITRFHELNMPFDLQWWVFLAFFLGFAVKVPMFPFHTWLPDAHTDAPTAGSVILAAVLLKMGTYGFIRFSLPILPEATRAAVPWVVALCIIGIVYGALVAMAQRDWKRLVAYSSVSHMGMVMLGMFALNAVGITGSIVQQINHGISTGALFLLVGVVYERRHTREISEYGGLSKVMPAYAAVFLVMTMSSIGLPALNGFIGEILILQGIFVVNKIWAGFAATGIVLGAAYMLWLYQRTMFGTVDNPKNENLPDLNLREWATFIPLLILAVWIGLYPKPFIDRLDTSVSRVMSRVNSADVQLNADTNETQLPARSHDLPVLEGDIVELPVRGGAR</sequence>
<dbReference type="GO" id="GO:0048039">
    <property type="term" value="F:ubiquinone binding"/>
    <property type="evidence" value="ECO:0007669"/>
    <property type="project" value="TreeGrafter"/>
</dbReference>
<feature type="non-terminal residue" evidence="8">
    <location>
        <position position="1"/>
    </location>
</feature>
<feature type="transmembrane region" description="Helical" evidence="6">
    <location>
        <begin position="388"/>
        <end position="418"/>
    </location>
</feature>
<dbReference type="GO" id="GO:0016020">
    <property type="term" value="C:membrane"/>
    <property type="evidence" value="ECO:0007669"/>
    <property type="project" value="UniProtKB-SubCell"/>
</dbReference>
<dbReference type="NCBIfam" id="NF004499">
    <property type="entry name" value="PRK05846.1-3"/>
    <property type="match status" value="1"/>
</dbReference>
<reference evidence="8" key="1">
    <citation type="submission" date="2018-05" db="EMBL/GenBank/DDBJ databases">
        <authorList>
            <person name="Lanie J.A."/>
            <person name="Ng W.-L."/>
            <person name="Kazmierczak K.M."/>
            <person name="Andrzejewski T.M."/>
            <person name="Davidsen T.M."/>
            <person name="Wayne K.J."/>
            <person name="Tettelin H."/>
            <person name="Glass J.I."/>
            <person name="Rusch D."/>
            <person name="Podicherti R."/>
            <person name="Tsui H.-C.T."/>
            <person name="Winkler M.E."/>
        </authorList>
    </citation>
    <scope>NUCLEOTIDE SEQUENCE</scope>
</reference>
<name>A0A381Q7C0_9ZZZZ</name>
<dbReference type="PANTHER" id="PTHR43507">
    <property type="entry name" value="NADH-UBIQUINONE OXIDOREDUCTASE CHAIN 4"/>
    <property type="match status" value="1"/>
</dbReference>
<comment type="subcellular location">
    <subcellularLocation>
        <location evidence="1">Membrane</location>
        <topology evidence="1">Multi-pass membrane protein</topology>
    </subcellularLocation>
</comment>
<evidence type="ECO:0000256" key="2">
    <source>
        <dbReference type="ARBA" id="ARBA00009025"/>
    </source>
</evidence>
<feature type="transmembrane region" description="Helical" evidence="6">
    <location>
        <begin position="424"/>
        <end position="444"/>
    </location>
</feature>
<feature type="transmembrane region" description="Helical" evidence="6">
    <location>
        <begin position="223"/>
        <end position="244"/>
    </location>
</feature>
<keyword evidence="4 6" id="KW-1133">Transmembrane helix</keyword>
<organism evidence="8">
    <name type="scientific">marine metagenome</name>
    <dbReference type="NCBI Taxonomy" id="408172"/>
    <lineage>
        <taxon>unclassified sequences</taxon>
        <taxon>metagenomes</taxon>
        <taxon>ecological metagenomes</taxon>
    </lineage>
</organism>
<protein>
    <recommendedName>
        <fullName evidence="7">NADH:quinone oxidoreductase/Mrp antiporter transmembrane domain-containing protein</fullName>
    </recommendedName>
</protein>
<keyword evidence="5 6" id="KW-0472">Membrane</keyword>
<evidence type="ECO:0000313" key="8">
    <source>
        <dbReference type="EMBL" id="SUZ74960.1"/>
    </source>
</evidence>
<dbReference type="InterPro" id="IPR001750">
    <property type="entry name" value="ND/Mrp_TM"/>
</dbReference>
<feature type="transmembrane region" description="Helical" evidence="6">
    <location>
        <begin position="149"/>
        <end position="166"/>
    </location>
</feature>
<dbReference type="Pfam" id="PF00361">
    <property type="entry name" value="Proton_antipo_M"/>
    <property type="match status" value="1"/>
</dbReference>
<evidence type="ECO:0000256" key="4">
    <source>
        <dbReference type="ARBA" id="ARBA00022989"/>
    </source>
</evidence>
<feature type="transmembrane region" description="Helical" evidence="6">
    <location>
        <begin position="125"/>
        <end position="143"/>
    </location>
</feature>
<evidence type="ECO:0000256" key="5">
    <source>
        <dbReference type="ARBA" id="ARBA00023136"/>
    </source>
</evidence>
<feature type="transmembrane region" description="Helical" evidence="6">
    <location>
        <begin position="178"/>
        <end position="199"/>
    </location>
</feature>
<accession>A0A381Q7C0</accession>
<dbReference type="GO" id="GO:0008137">
    <property type="term" value="F:NADH dehydrogenase (ubiquinone) activity"/>
    <property type="evidence" value="ECO:0007669"/>
    <property type="project" value="InterPro"/>
</dbReference>
<dbReference type="AlphaFoldDB" id="A0A381Q7C0"/>
<feature type="transmembrane region" description="Helical" evidence="6">
    <location>
        <begin position="256"/>
        <end position="278"/>
    </location>
</feature>
<dbReference type="GO" id="GO:0042773">
    <property type="term" value="P:ATP synthesis coupled electron transport"/>
    <property type="evidence" value="ECO:0007669"/>
    <property type="project" value="InterPro"/>
</dbReference>
<feature type="transmembrane region" description="Helical" evidence="6">
    <location>
        <begin position="95"/>
        <end position="118"/>
    </location>
</feature>
<evidence type="ECO:0000256" key="3">
    <source>
        <dbReference type="ARBA" id="ARBA00022692"/>
    </source>
</evidence>
<evidence type="ECO:0000259" key="7">
    <source>
        <dbReference type="Pfam" id="PF00361"/>
    </source>
</evidence>
<feature type="transmembrane region" description="Helical" evidence="6">
    <location>
        <begin position="318"/>
        <end position="340"/>
    </location>
</feature>
<dbReference type="GO" id="GO:0015990">
    <property type="term" value="P:electron transport coupled proton transport"/>
    <property type="evidence" value="ECO:0007669"/>
    <property type="project" value="TreeGrafter"/>
</dbReference>
<dbReference type="PRINTS" id="PR01437">
    <property type="entry name" value="NUOXDRDTASE4"/>
</dbReference>
<dbReference type="GO" id="GO:0003954">
    <property type="term" value="F:NADH dehydrogenase activity"/>
    <property type="evidence" value="ECO:0007669"/>
    <property type="project" value="TreeGrafter"/>
</dbReference>
<feature type="transmembrane region" description="Helical" evidence="6">
    <location>
        <begin position="15"/>
        <end position="34"/>
    </location>
</feature>
<proteinExistence type="inferred from homology"/>
<keyword evidence="3 6" id="KW-0812">Transmembrane</keyword>
<evidence type="ECO:0000256" key="6">
    <source>
        <dbReference type="SAM" id="Phobius"/>
    </source>
</evidence>